<dbReference type="RefSeq" id="WP_219202996.1">
    <property type="nucleotide sequence ID" value="NZ_JAHWQX010000004.1"/>
</dbReference>
<keyword evidence="1" id="KW-1133">Transmembrane helix</keyword>
<evidence type="ECO:0000313" key="2">
    <source>
        <dbReference type="EMBL" id="MBW3098672.1"/>
    </source>
</evidence>
<comment type="caution">
    <text evidence="2">The sequence shown here is derived from an EMBL/GenBank/DDBJ whole genome shotgun (WGS) entry which is preliminary data.</text>
</comment>
<evidence type="ECO:0000256" key="1">
    <source>
        <dbReference type="SAM" id="Phobius"/>
    </source>
</evidence>
<sequence>MYDTKAWYRSKTVWGSIITLFSMAAALAGAPIETADQQMLTTLATTAAGALGGILSLVGRVSATDRITR</sequence>
<gene>
    <name evidence="2" type="ORF">KY465_15415</name>
</gene>
<proteinExistence type="predicted"/>
<dbReference type="EMBL" id="JAHWQX010000004">
    <property type="protein sequence ID" value="MBW3098672.1"/>
    <property type="molecule type" value="Genomic_DNA"/>
</dbReference>
<keyword evidence="3" id="KW-1185">Reference proteome</keyword>
<keyword evidence="1" id="KW-0472">Membrane</keyword>
<protein>
    <recommendedName>
        <fullName evidence="4">Holin</fullName>
    </recommendedName>
</protein>
<feature type="transmembrane region" description="Helical" evidence="1">
    <location>
        <begin position="12"/>
        <end position="32"/>
    </location>
</feature>
<keyword evidence="1" id="KW-0812">Transmembrane</keyword>
<name>A0ABS6WRS4_9HYPH</name>
<accession>A0ABS6WRS4</accession>
<feature type="transmembrane region" description="Helical" evidence="1">
    <location>
        <begin position="38"/>
        <end position="59"/>
    </location>
</feature>
<evidence type="ECO:0008006" key="4">
    <source>
        <dbReference type="Google" id="ProtNLM"/>
    </source>
</evidence>
<organism evidence="2 3">
    <name type="scientific">Pseudohoeflea coraliihabitans</name>
    <dbReference type="NCBI Taxonomy" id="2860393"/>
    <lineage>
        <taxon>Bacteria</taxon>
        <taxon>Pseudomonadati</taxon>
        <taxon>Pseudomonadota</taxon>
        <taxon>Alphaproteobacteria</taxon>
        <taxon>Hyphomicrobiales</taxon>
        <taxon>Rhizobiaceae</taxon>
        <taxon>Pseudohoeflea</taxon>
    </lineage>
</organism>
<evidence type="ECO:0000313" key="3">
    <source>
        <dbReference type="Proteomes" id="UP001430804"/>
    </source>
</evidence>
<reference evidence="2" key="1">
    <citation type="submission" date="2021-07" db="EMBL/GenBank/DDBJ databases">
        <title>Pseudohoeflea marina sp. nov. a polyhydroxyalcanoate-producing bacterium.</title>
        <authorList>
            <person name="Zheng W."/>
            <person name="Yu S."/>
            <person name="Huang Y."/>
        </authorList>
    </citation>
    <scope>NUCLEOTIDE SEQUENCE</scope>
    <source>
        <strain evidence="2">DP4N28-3</strain>
    </source>
</reference>
<dbReference type="Proteomes" id="UP001430804">
    <property type="component" value="Unassembled WGS sequence"/>
</dbReference>